<dbReference type="GO" id="GO:0005230">
    <property type="term" value="F:extracellular ligand-gated monoatomic ion channel activity"/>
    <property type="evidence" value="ECO:0007669"/>
    <property type="project" value="InterPro"/>
</dbReference>
<keyword evidence="10" id="KW-1185">Reference proteome</keyword>
<feature type="disulfide bond" evidence="6">
    <location>
        <begin position="414"/>
        <end position="429"/>
    </location>
</feature>
<evidence type="ECO:0000256" key="4">
    <source>
        <dbReference type="ARBA" id="ARBA00023136"/>
    </source>
</evidence>
<evidence type="ECO:0000313" key="10">
    <source>
        <dbReference type="Proteomes" id="UP001487740"/>
    </source>
</evidence>
<dbReference type="SMART" id="SM00159">
    <property type="entry name" value="PTX"/>
    <property type="match status" value="1"/>
</dbReference>
<evidence type="ECO:0000256" key="5">
    <source>
        <dbReference type="ARBA" id="ARBA00023157"/>
    </source>
</evidence>
<evidence type="ECO:0000256" key="3">
    <source>
        <dbReference type="ARBA" id="ARBA00022989"/>
    </source>
</evidence>
<dbReference type="InterPro" id="IPR006202">
    <property type="entry name" value="Neur_chan_lig-bd"/>
</dbReference>
<dbReference type="PROSITE" id="PS00236">
    <property type="entry name" value="NEUROTR_ION_CHANNEL"/>
    <property type="match status" value="1"/>
</dbReference>
<gene>
    <name evidence="9" type="ORF">O3P69_003107</name>
</gene>
<dbReference type="Proteomes" id="UP001487740">
    <property type="component" value="Unassembled WGS sequence"/>
</dbReference>
<dbReference type="InterPro" id="IPR036734">
    <property type="entry name" value="Neur_chan_lig-bd_sf"/>
</dbReference>
<comment type="caution">
    <text evidence="9">The sequence shown here is derived from an EMBL/GenBank/DDBJ whole genome shotgun (WGS) entry which is preliminary data.</text>
</comment>
<comment type="subcellular location">
    <subcellularLocation>
        <location evidence="1">Membrane</location>
        <topology evidence="1">Multi-pass membrane protein</topology>
    </subcellularLocation>
</comment>
<keyword evidence="3 7" id="KW-1133">Transmembrane helix</keyword>
<dbReference type="SMART" id="SM00192">
    <property type="entry name" value="LDLa"/>
    <property type="match status" value="1"/>
</dbReference>
<dbReference type="Gene3D" id="4.10.400.10">
    <property type="entry name" value="Low-density Lipoprotein Receptor"/>
    <property type="match status" value="1"/>
</dbReference>
<evidence type="ECO:0000313" key="9">
    <source>
        <dbReference type="EMBL" id="KAK8400182.1"/>
    </source>
</evidence>
<dbReference type="GO" id="GO:0016020">
    <property type="term" value="C:membrane"/>
    <property type="evidence" value="ECO:0007669"/>
    <property type="project" value="UniProtKB-SubCell"/>
</dbReference>
<feature type="transmembrane region" description="Helical" evidence="7">
    <location>
        <begin position="596"/>
        <end position="620"/>
    </location>
</feature>
<feature type="transmembrane region" description="Helical" evidence="7">
    <location>
        <begin position="629"/>
        <end position="646"/>
    </location>
</feature>
<feature type="domain" description="Pentraxin (PTX)" evidence="8">
    <location>
        <begin position="18"/>
        <end position="232"/>
    </location>
</feature>
<dbReference type="Gene3D" id="2.70.170.10">
    <property type="entry name" value="Neurotransmitter-gated ion-channel ligand-binding domain"/>
    <property type="match status" value="1"/>
</dbReference>
<dbReference type="GO" id="GO:0004888">
    <property type="term" value="F:transmembrane signaling receptor activity"/>
    <property type="evidence" value="ECO:0007669"/>
    <property type="project" value="InterPro"/>
</dbReference>
<dbReference type="SUPFAM" id="SSF49899">
    <property type="entry name" value="Concanavalin A-like lectins/glucanases"/>
    <property type="match status" value="1"/>
</dbReference>
<dbReference type="Gene3D" id="2.60.120.200">
    <property type="match status" value="1"/>
</dbReference>
<evidence type="ECO:0000256" key="2">
    <source>
        <dbReference type="ARBA" id="ARBA00022692"/>
    </source>
</evidence>
<dbReference type="SUPFAM" id="SSF90112">
    <property type="entry name" value="Neurotransmitter-gated ion-channel transmembrane pore"/>
    <property type="match status" value="1"/>
</dbReference>
<evidence type="ECO:0000256" key="1">
    <source>
        <dbReference type="ARBA" id="ARBA00004141"/>
    </source>
</evidence>
<dbReference type="InterPro" id="IPR013320">
    <property type="entry name" value="ConA-like_dom_sf"/>
</dbReference>
<dbReference type="InterPro" id="IPR036719">
    <property type="entry name" value="Neuro-gated_channel_TM_sf"/>
</dbReference>
<reference evidence="9 10" key="1">
    <citation type="submission" date="2023-03" db="EMBL/GenBank/DDBJ databases">
        <title>High-quality genome of Scylla paramamosain provides insights in environmental adaptation.</title>
        <authorList>
            <person name="Zhang L."/>
        </authorList>
    </citation>
    <scope>NUCLEOTIDE SEQUENCE [LARGE SCALE GENOMIC DNA]</scope>
    <source>
        <strain evidence="9">LZ_2023a</strain>
        <tissue evidence="9">Muscle</tissue>
    </source>
</reference>
<dbReference type="SUPFAM" id="SSF57424">
    <property type="entry name" value="LDL receptor-like module"/>
    <property type="match status" value="1"/>
</dbReference>
<evidence type="ECO:0000259" key="8">
    <source>
        <dbReference type="SMART" id="SM00159"/>
    </source>
</evidence>
<sequence length="705" mass="80381">MASKFYRDHIHPGVSCREVPLVKFQANGSASTHSMLDTGVVTFPSMTQITLCLHLYIHHKRDVIPLFSYYGGDNDNEIVVDVATVEGQMLASLECCNGSLSVIFEHPYFLHRWYHFCISVNLNTRKVVSVYNEQVQVHIPVVDEAKVKRDMGLQVAEGQRAVVGQEMDSLQGDFDETQFLDGQIADFRFYNVSLDAETMKSFTTCVDDFVEDTEPLLSMTNGKLHAVGSVMVTSILNSECGPTKIVNYWIGTQLSEHLHKWVRHSDGNSLSWDNFGTTSIDPWKQCAFAGDKKSTYSWYDSSCEEYIQRCFACNFTSRPLVRIRGLCKHSLIDRKMYMLSNDDTYPRFDGEEHSQIVRQDGRWMLVSKIHKELQGTLTSLDDVITPLGRHSWDIKGDRCTGNQDGTCINKELFCDDIINCPDESDEKQCSLVQVPEGYYKDGNQQCNVMNECDKLWKPQIVVTDGTNSLVQVVSQVNSVYITRDSMPLADADDRIDEIELYAGRDNTLTYEQKGTLTALCNLQLVYYPFDTQTCTFIFSVNTLSPSHGTLRKKEQGVIFEGERRLLEYRLMNESMTEIINEGTIMLQVDLVLRNLWRYYIATAFVPSIMLAAIACLTFYFDVNDFTDRIMVALTAMLVLAAFFTQTSNTIPKTAYLKLIDVWYLVLICHVFAIIVSLVYVENLRLRYKLNTHSEIPLMKGIRDNT</sequence>
<feature type="transmembrane region" description="Helical" evidence="7">
    <location>
        <begin position="661"/>
        <end position="680"/>
    </location>
</feature>
<dbReference type="CDD" id="cd00112">
    <property type="entry name" value="LDLa"/>
    <property type="match status" value="1"/>
</dbReference>
<keyword evidence="5 6" id="KW-1015">Disulfide bond</keyword>
<evidence type="ECO:0000256" key="7">
    <source>
        <dbReference type="SAM" id="Phobius"/>
    </source>
</evidence>
<dbReference type="PRINTS" id="PR00895">
    <property type="entry name" value="PENTAXIN"/>
</dbReference>
<dbReference type="Gene3D" id="1.20.58.390">
    <property type="entry name" value="Neurotransmitter-gated ion-channel transmembrane domain"/>
    <property type="match status" value="1"/>
</dbReference>
<dbReference type="InterPro" id="IPR038050">
    <property type="entry name" value="Neuro_actylchol_rec"/>
</dbReference>
<dbReference type="InterPro" id="IPR006201">
    <property type="entry name" value="Neur_channel"/>
</dbReference>
<evidence type="ECO:0000256" key="6">
    <source>
        <dbReference type="PROSITE-ProRule" id="PRU00124"/>
    </source>
</evidence>
<keyword evidence="4 7" id="KW-0472">Membrane</keyword>
<accession>A0AAW0UJ56</accession>
<proteinExistence type="predicted"/>
<keyword evidence="2 7" id="KW-0812">Transmembrane</keyword>
<organism evidence="9 10">
    <name type="scientific">Scylla paramamosain</name>
    <name type="common">Mud crab</name>
    <dbReference type="NCBI Taxonomy" id="85552"/>
    <lineage>
        <taxon>Eukaryota</taxon>
        <taxon>Metazoa</taxon>
        <taxon>Ecdysozoa</taxon>
        <taxon>Arthropoda</taxon>
        <taxon>Crustacea</taxon>
        <taxon>Multicrustacea</taxon>
        <taxon>Malacostraca</taxon>
        <taxon>Eumalacostraca</taxon>
        <taxon>Eucarida</taxon>
        <taxon>Decapoda</taxon>
        <taxon>Pleocyemata</taxon>
        <taxon>Brachyura</taxon>
        <taxon>Eubrachyura</taxon>
        <taxon>Portunoidea</taxon>
        <taxon>Portunidae</taxon>
        <taxon>Portuninae</taxon>
        <taxon>Scylla</taxon>
    </lineage>
</organism>
<dbReference type="InterPro" id="IPR036055">
    <property type="entry name" value="LDL_receptor-like_sf"/>
</dbReference>
<dbReference type="AlphaFoldDB" id="A0AAW0UJ56"/>
<dbReference type="SUPFAM" id="SSF63712">
    <property type="entry name" value="Nicotinic receptor ligand binding domain-like"/>
    <property type="match status" value="1"/>
</dbReference>
<name>A0AAW0UJ56_SCYPA</name>
<dbReference type="InterPro" id="IPR002172">
    <property type="entry name" value="LDrepeatLR_classA_rpt"/>
</dbReference>
<dbReference type="InterPro" id="IPR006029">
    <property type="entry name" value="Neurotrans-gated_channel_TM"/>
</dbReference>
<dbReference type="InterPro" id="IPR001759">
    <property type="entry name" value="PTX_dom"/>
</dbReference>
<comment type="caution">
    <text evidence="6">Lacks conserved residue(s) required for the propagation of feature annotation.</text>
</comment>
<dbReference type="Pfam" id="PF02932">
    <property type="entry name" value="Neur_chan_memb"/>
    <property type="match status" value="1"/>
</dbReference>
<dbReference type="Pfam" id="PF02931">
    <property type="entry name" value="Neur_chan_LBD"/>
    <property type="match status" value="1"/>
</dbReference>
<dbReference type="PANTHER" id="PTHR18945">
    <property type="entry name" value="NEUROTRANSMITTER GATED ION CHANNEL"/>
    <property type="match status" value="1"/>
</dbReference>
<dbReference type="PROSITE" id="PS50068">
    <property type="entry name" value="LDLRA_2"/>
    <property type="match status" value="1"/>
</dbReference>
<dbReference type="InterPro" id="IPR018000">
    <property type="entry name" value="Neurotransmitter_ion_chnl_CS"/>
</dbReference>
<dbReference type="Pfam" id="PF00354">
    <property type="entry name" value="Pentaxin"/>
    <property type="match status" value="1"/>
</dbReference>
<protein>
    <recommendedName>
        <fullName evidence="8">Pentraxin (PTX) domain-containing protein</fullName>
    </recommendedName>
</protein>
<dbReference type="EMBL" id="JARAKH010000010">
    <property type="protein sequence ID" value="KAK8400182.1"/>
    <property type="molecule type" value="Genomic_DNA"/>
</dbReference>